<evidence type="ECO:0000313" key="4">
    <source>
        <dbReference type="Proteomes" id="UP000256970"/>
    </source>
</evidence>
<dbReference type="EMBL" id="FNXT01000932">
    <property type="protein sequence ID" value="SZX69487.1"/>
    <property type="molecule type" value="Genomic_DNA"/>
</dbReference>
<proteinExistence type="inferred from homology"/>
<dbReference type="InterPro" id="IPR018865">
    <property type="entry name" value="STK19-like"/>
</dbReference>
<dbReference type="PANTHER" id="PTHR15243">
    <property type="entry name" value="SERINE/THREONINE-PROTEIN KINASE 19"/>
    <property type="match status" value="1"/>
</dbReference>
<feature type="compositionally biased region" description="Low complexity" evidence="2">
    <location>
        <begin position="220"/>
        <end position="236"/>
    </location>
</feature>
<feature type="region of interest" description="Disordered" evidence="2">
    <location>
        <begin position="24"/>
        <end position="66"/>
    </location>
</feature>
<evidence type="ECO:0000256" key="2">
    <source>
        <dbReference type="SAM" id="MobiDB-lite"/>
    </source>
</evidence>
<protein>
    <submittedName>
        <fullName evidence="3">Uncharacterized protein</fullName>
    </submittedName>
</protein>
<comment type="similarity">
    <text evidence="1">Belongs to the STK19 family.</text>
</comment>
<feature type="region of interest" description="Disordered" evidence="2">
    <location>
        <begin position="214"/>
        <end position="263"/>
    </location>
</feature>
<name>A0A383VVH7_TETOB</name>
<keyword evidence="4" id="KW-1185">Reference proteome</keyword>
<dbReference type="PANTHER" id="PTHR15243:SF0">
    <property type="entry name" value="SERINE_THREONINE-PROTEIN KINASE 19"/>
    <property type="match status" value="1"/>
</dbReference>
<accession>A0A383VVH7</accession>
<feature type="compositionally biased region" description="Low complexity" evidence="2">
    <location>
        <begin position="38"/>
        <end position="62"/>
    </location>
</feature>
<sequence length="422" mass="45127">MQRKRSAAAQDEGAADRVRLVYPSLDPTLGDDSVPGSLQQQAHQLQPPAEAAATAAVAAAPAADDDDASVQLEDLGDLPTDAEATVMLLRNQLYPDPAAAAAAALAAKQTRSAKRSRHAPGPSKAAAAAVTAAAAAATAARQLPPIILKSQLYTVLADKTAVDRDVEQLRQQGRARLFKLAFGADEYVVLLTQDYLRLVDGLITQHSQAAQQLQHEEQQQARAKQQQQQQQQQQQDKQQEPQRQGEDEGNAAPSSTTSSAEHAAMAATLQAFRSRVLPSCRDSHITSSRLLQLMQTAPAAAAGQAQQSKAPAAAGLGSAEVILRRLLSAELVCRDRHAPDSLMFTVPGAAAFVKSVVAGRQELLQMLKRKKYQEVLEKELMCVALRGSCLTPAFHVRDLQGRGLVACMDTTAGRLVRLAQRK</sequence>
<dbReference type="Pfam" id="PF10494">
    <property type="entry name" value="Stk19"/>
    <property type="match status" value="1"/>
</dbReference>
<gene>
    <name evidence="3" type="ORF">BQ4739_LOCUS9756</name>
</gene>
<organism evidence="3 4">
    <name type="scientific">Tetradesmus obliquus</name>
    <name type="common">Green alga</name>
    <name type="synonym">Acutodesmus obliquus</name>
    <dbReference type="NCBI Taxonomy" id="3088"/>
    <lineage>
        <taxon>Eukaryota</taxon>
        <taxon>Viridiplantae</taxon>
        <taxon>Chlorophyta</taxon>
        <taxon>core chlorophytes</taxon>
        <taxon>Chlorophyceae</taxon>
        <taxon>CS clade</taxon>
        <taxon>Sphaeropleales</taxon>
        <taxon>Scenedesmaceae</taxon>
        <taxon>Tetradesmus</taxon>
    </lineage>
</organism>
<reference evidence="3 4" key="1">
    <citation type="submission" date="2016-10" db="EMBL/GenBank/DDBJ databases">
        <authorList>
            <person name="Cai Z."/>
        </authorList>
    </citation>
    <scope>NUCLEOTIDE SEQUENCE [LARGE SCALE GENOMIC DNA]</scope>
</reference>
<feature type="compositionally biased region" description="Basic and acidic residues" evidence="2">
    <location>
        <begin position="237"/>
        <end position="246"/>
    </location>
</feature>
<dbReference type="AlphaFoldDB" id="A0A383VVH7"/>
<dbReference type="Proteomes" id="UP000256970">
    <property type="component" value="Unassembled WGS sequence"/>
</dbReference>
<evidence type="ECO:0000313" key="3">
    <source>
        <dbReference type="EMBL" id="SZX69487.1"/>
    </source>
</evidence>
<evidence type="ECO:0000256" key="1">
    <source>
        <dbReference type="ARBA" id="ARBA00093458"/>
    </source>
</evidence>
<dbReference type="STRING" id="3088.A0A383VVH7"/>